<dbReference type="OrthoDB" id="5371740at2759"/>
<dbReference type="InterPro" id="IPR036291">
    <property type="entry name" value="NAD(P)-bd_dom_sf"/>
</dbReference>
<dbReference type="Pfam" id="PF00106">
    <property type="entry name" value="adh_short"/>
    <property type="match status" value="1"/>
</dbReference>
<evidence type="ECO:0000313" key="3">
    <source>
        <dbReference type="EMBL" id="KAH7118730.1"/>
    </source>
</evidence>
<dbReference type="GO" id="GO:0016616">
    <property type="term" value="F:oxidoreductase activity, acting on the CH-OH group of donors, NAD or NADP as acceptor"/>
    <property type="evidence" value="ECO:0007669"/>
    <property type="project" value="TreeGrafter"/>
</dbReference>
<dbReference type="GO" id="GO:0005737">
    <property type="term" value="C:cytoplasm"/>
    <property type="evidence" value="ECO:0007669"/>
    <property type="project" value="TreeGrafter"/>
</dbReference>
<evidence type="ECO:0000256" key="1">
    <source>
        <dbReference type="ARBA" id="ARBA00006484"/>
    </source>
</evidence>
<comment type="caution">
    <text evidence="3">The sequence shown here is derived from an EMBL/GenBank/DDBJ whole genome shotgun (WGS) entry which is preliminary data.</text>
</comment>
<dbReference type="PANTHER" id="PTHR44229:SF4">
    <property type="entry name" value="15-HYDROXYPROSTAGLANDIN DEHYDROGENASE [NAD(+)]"/>
    <property type="match status" value="1"/>
</dbReference>
<dbReference type="EMBL" id="JAGMWT010000012">
    <property type="protein sequence ID" value="KAH7118730.1"/>
    <property type="molecule type" value="Genomic_DNA"/>
</dbReference>
<dbReference type="SUPFAM" id="SSF51735">
    <property type="entry name" value="NAD(P)-binding Rossmann-fold domains"/>
    <property type="match status" value="1"/>
</dbReference>
<accession>A0A9P9IGQ7</accession>
<dbReference type="Gene3D" id="3.40.50.720">
    <property type="entry name" value="NAD(P)-binding Rossmann-like Domain"/>
    <property type="match status" value="1"/>
</dbReference>
<keyword evidence="2" id="KW-0560">Oxidoreductase</keyword>
<organism evidence="3 4">
    <name type="scientific">Dendryphion nanum</name>
    <dbReference type="NCBI Taxonomy" id="256645"/>
    <lineage>
        <taxon>Eukaryota</taxon>
        <taxon>Fungi</taxon>
        <taxon>Dikarya</taxon>
        <taxon>Ascomycota</taxon>
        <taxon>Pezizomycotina</taxon>
        <taxon>Dothideomycetes</taxon>
        <taxon>Pleosporomycetidae</taxon>
        <taxon>Pleosporales</taxon>
        <taxon>Torulaceae</taxon>
        <taxon>Dendryphion</taxon>
    </lineage>
</organism>
<reference evidence="3" key="1">
    <citation type="journal article" date="2021" name="Nat. Commun.">
        <title>Genetic determinants of endophytism in the Arabidopsis root mycobiome.</title>
        <authorList>
            <person name="Mesny F."/>
            <person name="Miyauchi S."/>
            <person name="Thiergart T."/>
            <person name="Pickel B."/>
            <person name="Atanasova L."/>
            <person name="Karlsson M."/>
            <person name="Huettel B."/>
            <person name="Barry K.W."/>
            <person name="Haridas S."/>
            <person name="Chen C."/>
            <person name="Bauer D."/>
            <person name="Andreopoulos W."/>
            <person name="Pangilinan J."/>
            <person name="LaButti K."/>
            <person name="Riley R."/>
            <person name="Lipzen A."/>
            <person name="Clum A."/>
            <person name="Drula E."/>
            <person name="Henrissat B."/>
            <person name="Kohler A."/>
            <person name="Grigoriev I.V."/>
            <person name="Martin F.M."/>
            <person name="Hacquard S."/>
        </authorList>
    </citation>
    <scope>NUCLEOTIDE SEQUENCE</scope>
    <source>
        <strain evidence="3">MPI-CAGE-CH-0243</strain>
    </source>
</reference>
<dbReference type="PRINTS" id="PR00081">
    <property type="entry name" value="GDHRDH"/>
</dbReference>
<comment type="similarity">
    <text evidence="1">Belongs to the short-chain dehydrogenases/reductases (SDR) family.</text>
</comment>
<dbReference type="PANTHER" id="PTHR44229">
    <property type="entry name" value="15-HYDROXYPROSTAGLANDIN DEHYDROGENASE [NAD(+)]"/>
    <property type="match status" value="1"/>
</dbReference>
<evidence type="ECO:0000313" key="4">
    <source>
        <dbReference type="Proteomes" id="UP000700596"/>
    </source>
</evidence>
<dbReference type="Proteomes" id="UP000700596">
    <property type="component" value="Unassembled WGS sequence"/>
</dbReference>
<proteinExistence type="inferred from homology"/>
<keyword evidence="4" id="KW-1185">Reference proteome</keyword>
<name>A0A9P9IGQ7_9PLEO</name>
<dbReference type="AlphaFoldDB" id="A0A9P9IGQ7"/>
<protein>
    <recommendedName>
        <fullName evidence="5">NAD(P)-binding protein</fullName>
    </recommendedName>
</protein>
<evidence type="ECO:0000256" key="2">
    <source>
        <dbReference type="ARBA" id="ARBA00023002"/>
    </source>
</evidence>
<evidence type="ECO:0008006" key="5">
    <source>
        <dbReference type="Google" id="ProtNLM"/>
    </source>
</evidence>
<sequence>MSESTLPDSFYVTNKVDFSKAVETGNLKNKSVVVTGGANGLGAGCVAAFAQAGAYVTILDLNEEKGSALTESLSKDGHHVQFIKADVSSFESQNAGFKSAISFHPHNSLDIVLTSAGINATSLRRWFEENIASSDPDPAAPPTTVLDVNLTGTFHTAHLALYYFHKTLLPAPQEGEPNNPSKQLIFFSSVAGYVPLNNVPDYQASKFGVRGLWKSIRHSVNILAPHTPFRTNLIAPTFIKTDMTAGVKPLLDRRGVQMGEVEDAVAGVLRVACDETVYGRAVVIASKDEEGKDRNFDFDDDWEGCDAGREVLGKIVDGTLGGLQGLGVERGLVYEPPN</sequence>
<dbReference type="InterPro" id="IPR002347">
    <property type="entry name" value="SDR_fam"/>
</dbReference>
<gene>
    <name evidence="3" type="ORF">B0J11DRAFT_535131</name>
</gene>